<dbReference type="GO" id="GO:0016791">
    <property type="term" value="F:phosphatase activity"/>
    <property type="evidence" value="ECO:0007669"/>
    <property type="project" value="TreeGrafter"/>
</dbReference>
<evidence type="ECO:0000256" key="2">
    <source>
        <dbReference type="ARBA" id="ARBA00022801"/>
    </source>
</evidence>
<dbReference type="Proteomes" id="UP000277582">
    <property type="component" value="Unassembled WGS sequence"/>
</dbReference>
<dbReference type="PANTHER" id="PTHR19288">
    <property type="entry name" value="4-NITROPHENYLPHOSPHATASE-RELATED"/>
    <property type="match status" value="1"/>
</dbReference>
<dbReference type="InterPro" id="IPR023214">
    <property type="entry name" value="HAD_sf"/>
</dbReference>
<dbReference type="EMBL" id="RCOS01000125">
    <property type="protein sequence ID" value="RSN73260.1"/>
    <property type="molecule type" value="Genomic_DNA"/>
</dbReference>
<keyword evidence="5" id="KW-1185">Reference proteome</keyword>
<gene>
    <name evidence="4" type="ORF">D6D85_11090</name>
</gene>
<organism evidence="4 5">
    <name type="scientific">Candidatus Methanodesulfokora washburnensis</name>
    <dbReference type="NCBI Taxonomy" id="2478471"/>
    <lineage>
        <taxon>Archaea</taxon>
        <taxon>Thermoproteota</taxon>
        <taxon>Candidatus Korarchaeia</taxon>
        <taxon>Candidatus Korarchaeia incertae sedis</taxon>
        <taxon>Candidatus Methanodesulfokora</taxon>
    </lineage>
</organism>
<dbReference type="NCBIfam" id="TIGR01460">
    <property type="entry name" value="HAD-SF-IIA"/>
    <property type="match status" value="1"/>
</dbReference>
<dbReference type="GO" id="GO:0005737">
    <property type="term" value="C:cytoplasm"/>
    <property type="evidence" value="ECO:0007669"/>
    <property type="project" value="TreeGrafter"/>
</dbReference>
<comment type="caution">
    <text evidence="4">The sequence shown here is derived from an EMBL/GenBank/DDBJ whole genome shotgun (WGS) entry which is preliminary data.</text>
</comment>
<keyword evidence="3" id="KW-0460">Magnesium</keyword>
<dbReference type="PIRSF" id="PIRSF000915">
    <property type="entry name" value="PGP-type_phosphatase"/>
    <property type="match status" value="1"/>
</dbReference>
<dbReference type="GO" id="GO:0046872">
    <property type="term" value="F:metal ion binding"/>
    <property type="evidence" value="ECO:0007669"/>
    <property type="project" value="UniProtKB-KW"/>
</dbReference>
<name>A0A429GH91_9CREN</name>
<dbReference type="Gene3D" id="3.40.50.1000">
    <property type="entry name" value="HAD superfamily/HAD-like"/>
    <property type="match status" value="2"/>
</dbReference>
<dbReference type="Pfam" id="PF13344">
    <property type="entry name" value="Hydrolase_6"/>
    <property type="match status" value="1"/>
</dbReference>
<sequence>MGYKAYFVDMDGVIWVGSKIIEEAVRAVNILHEREKIVIFLTNNSTRSRTSYVKALSDAGIKWASERHVVSSSYATALYLKKLYGGGKAYVVGESGLMEELISQGFEIAEPEDCWDKVDFVVVGMDRKFDYEKLWNAMTAVRNGAVYIATNMDPTFPSERGLAPGAGAIVAAISTGAGKSPDIVVGKPSRIMFDIAVEIAGTSNALVIGDRLDTDIVGAKSAGLDSLLVLTGVTKPDDLKKSDVKPNYVLNSLIDILNII</sequence>
<dbReference type="InterPro" id="IPR036412">
    <property type="entry name" value="HAD-like_sf"/>
</dbReference>
<dbReference type="InterPro" id="IPR006357">
    <property type="entry name" value="HAD-SF_hydro_IIA"/>
</dbReference>
<dbReference type="Pfam" id="PF13242">
    <property type="entry name" value="Hydrolase_like"/>
    <property type="match status" value="1"/>
</dbReference>
<dbReference type="FunFam" id="3.40.50.1000:FF:000053">
    <property type="entry name" value="TIGR01457 family HAD hydrolase"/>
    <property type="match status" value="1"/>
</dbReference>
<evidence type="ECO:0000256" key="3">
    <source>
        <dbReference type="ARBA" id="ARBA00022842"/>
    </source>
</evidence>
<evidence type="ECO:0000313" key="5">
    <source>
        <dbReference type="Proteomes" id="UP000277582"/>
    </source>
</evidence>
<keyword evidence="1" id="KW-0479">Metal-binding</keyword>
<reference evidence="4 5" key="1">
    <citation type="submission" date="2018-10" db="EMBL/GenBank/DDBJ databases">
        <title>Co-occurring genomic capacity for anaerobic methane metabolism and dissimilatory sulfite reduction discovered in the Korarchaeota.</title>
        <authorList>
            <person name="Mckay L.J."/>
            <person name="Dlakic M."/>
            <person name="Fields M.W."/>
            <person name="Delmont T.O."/>
            <person name="Eren A.M."/>
            <person name="Jay Z.J."/>
            <person name="Klingelsmith K.B."/>
            <person name="Rusch D.B."/>
            <person name="Inskeep W.P."/>
        </authorList>
    </citation>
    <scope>NUCLEOTIDE SEQUENCE [LARGE SCALE GENOMIC DNA]</scope>
    <source>
        <strain evidence="4 5">MDKW</strain>
    </source>
</reference>
<accession>A0A429GH91</accession>
<keyword evidence="2 4" id="KW-0378">Hydrolase</keyword>
<dbReference type="RefSeq" id="WP_125672028.1">
    <property type="nucleotide sequence ID" value="NZ_RCOS01000125.1"/>
</dbReference>
<evidence type="ECO:0000313" key="4">
    <source>
        <dbReference type="EMBL" id="RSN73260.1"/>
    </source>
</evidence>
<proteinExistence type="predicted"/>
<dbReference type="OrthoDB" id="25155at2157"/>
<dbReference type="PANTHER" id="PTHR19288:SF46">
    <property type="entry name" value="HALOACID DEHALOGENASE-LIKE HYDROLASE DOMAIN-CONTAINING PROTEIN 2"/>
    <property type="match status" value="1"/>
</dbReference>
<dbReference type="SUPFAM" id="SSF56784">
    <property type="entry name" value="HAD-like"/>
    <property type="match status" value="1"/>
</dbReference>
<dbReference type="AlphaFoldDB" id="A0A429GH91"/>
<evidence type="ECO:0000256" key="1">
    <source>
        <dbReference type="ARBA" id="ARBA00022723"/>
    </source>
</evidence>
<protein>
    <submittedName>
        <fullName evidence="4">HAD-IIA family hydrolase</fullName>
    </submittedName>
</protein>